<name>A0AAD5XDH9_9FUNG</name>
<feature type="compositionally biased region" description="Low complexity" evidence="5">
    <location>
        <begin position="140"/>
        <end position="155"/>
    </location>
</feature>
<keyword evidence="1 4" id="KW-0963">Cytoplasm</keyword>
<comment type="function">
    <text evidence="4">Component of the eukaryotic translation initiation factor 3 (eIF-3) complex, which is involved in protein synthesis of a specialized repertoire of mRNAs and, together with other initiation factors, stimulates binding of mRNA and methionyl-tRNAi to the 40S ribosome. The eIF-3 complex specifically targets and initiates translation of a subset of mRNAs involved in cell proliferation.</text>
</comment>
<comment type="subcellular location">
    <subcellularLocation>
        <location evidence="4">Cytoplasm</location>
    </subcellularLocation>
</comment>
<evidence type="ECO:0000313" key="8">
    <source>
        <dbReference type="Proteomes" id="UP001211907"/>
    </source>
</evidence>
<feature type="compositionally biased region" description="Acidic residues" evidence="5">
    <location>
        <begin position="77"/>
        <end position="96"/>
    </location>
</feature>
<evidence type="ECO:0000256" key="4">
    <source>
        <dbReference type="HAMAP-Rule" id="MF_03002"/>
    </source>
</evidence>
<keyword evidence="3 4" id="KW-0648">Protein biosynthesis</keyword>
<dbReference type="GO" id="GO:0001732">
    <property type="term" value="P:formation of cytoplasmic translation initiation complex"/>
    <property type="evidence" value="ECO:0007669"/>
    <property type="project" value="UniProtKB-UniRule"/>
</dbReference>
<dbReference type="Proteomes" id="UP001211907">
    <property type="component" value="Unassembled WGS sequence"/>
</dbReference>
<dbReference type="InterPro" id="IPR008905">
    <property type="entry name" value="EIF3C_N_dom"/>
</dbReference>
<dbReference type="InterPro" id="IPR058999">
    <property type="entry name" value="EIF3CL_C"/>
</dbReference>
<dbReference type="GO" id="GO:0005852">
    <property type="term" value="C:eukaryotic translation initiation factor 3 complex"/>
    <property type="evidence" value="ECO:0007669"/>
    <property type="project" value="UniProtKB-UniRule"/>
</dbReference>
<dbReference type="Pfam" id="PF05470">
    <property type="entry name" value="eIF-3c_N"/>
    <property type="match status" value="1"/>
</dbReference>
<feature type="compositionally biased region" description="Basic and acidic residues" evidence="5">
    <location>
        <begin position="366"/>
        <end position="378"/>
    </location>
</feature>
<dbReference type="PROSITE" id="PS50250">
    <property type="entry name" value="PCI"/>
    <property type="match status" value="1"/>
</dbReference>
<sequence>MSQFFKKKGGVVPAATAAATITKGKAVSTSNANSAAIKAKRAGSGSDSDSDSSSAIASPSESEVESSTESESKSESESESSSESDADSDSDSDSDSNSDSGGGMFATQKKSKPKPKAKKPTTTTVSSSDDSDSDSDVDASDVPAKKSTSAPAKKSGVLAKFGRALAASDSDDDNESDSDVPKKQIKSQKQKAVPQAPIPTRDRRLEDMRAIVKAIANARKINNWIVINKFDRLGNAYVRISTAIVPDARSPVPFRFYHRALVALDDAQKFVTENSVKMNAANSKAFSNAKLKLKKVLKNLDEEIKAFKSNPIDDEASEAEFIALSEAAAAAAAPPASGNGNADSESEDSIFANDDSTDESSESENEADKLLTGRERMLKRFGRTPGGDASDDEKVQKKEKIPKDRLANKRNKVAAAVSAAAEAAVKSDEFTPVSKLPVAKVIEVTPENLYKRLQELILARGKKSTDKVAQIEHLSRLLDIAVTPHMKIQVLLALIPSQFDYNPLSTGGFLPTEYWKSTRANIDTLLDLLESNQSITISETIAGEDVDPAENEINFKEAKPINLRGNIYSFVDRLSDEFIKSLQNIDPHTTEYIERLKDETPLYVLIVRAQKYFERVNSVESSDSCILKRVLHIYYKTDNVIAFMESAVPPIRRGNVIPSNLVHSLCTKLYETGDIRIRARALLAHVYHLALHGKFYEARDMLLMSHLQEQAQNTDIDTQILYNRTIVQLGISAFRMGLIRESANALQDFFGSGKTKELLAQGFQANSRFGAPGGIVEKTPEQERLEKQRLLPFHMHINLELLECIYLTCSMLLEIPNMAMYAHDSRRKMISKPFRRNLDYNQKQVFIGPPENTRDHIMAAAKALSAGEWEKCRDYVHAIKIWTLMPASAAIKEMLTKKIQEEGLRTYIFQFAPHYDSLGLHQLSGMFSLAIPHVHSILAKMIVNEELCASLDEPTSTVVLHRNAPGVEMSRLEYLAGVYAEKVATLVDSNEKMLESRSILLGLQVQQQQQQQQLQEQQQQKQQQQQQQQQQQTNGNTQGGGKGQRAGGNSASAGSRQRRG</sequence>
<feature type="compositionally biased region" description="Basic residues" evidence="5">
    <location>
        <begin position="109"/>
        <end position="119"/>
    </location>
</feature>
<feature type="region of interest" description="Disordered" evidence="5">
    <location>
        <begin position="21"/>
        <end position="202"/>
    </location>
</feature>
<feature type="region of interest" description="Disordered" evidence="5">
    <location>
        <begin position="1013"/>
        <end position="1060"/>
    </location>
</feature>
<evidence type="ECO:0000259" key="6">
    <source>
        <dbReference type="PROSITE" id="PS50250"/>
    </source>
</evidence>
<dbReference type="HAMAP" id="MF_03002">
    <property type="entry name" value="eIF3c"/>
    <property type="match status" value="1"/>
</dbReference>
<accession>A0AAD5XDH9</accession>
<comment type="similarity">
    <text evidence="4">Belongs to the eIF-3 subunit C family.</text>
</comment>
<evidence type="ECO:0000256" key="3">
    <source>
        <dbReference type="ARBA" id="ARBA00022917"/>
    </source>
</evidence>
<dbReference type="EMBL" id="JADGJH010001883">
    <property type="protein sequence ID" value="KAJ3107941.1"/>
    <property type="molecule type" value="Genomic_DNA"/>
</dbReference>
<evidence type="ECO:0000256" key="5">
    <source>
        <dbReference type="SAM" id="MobiDB-lite"/>
    </source>
</evidence>
<evidence type="ECO:0000256" key="1">
    <source>
        <dbReference type="ARBA" id="ARBA00022490"/>
    </source>
</evidence>
<reference evidence="7" key="1">
    <citation type="submission" date="2020-05" db="EMBL/GenBank/DDBJ databases">
        <title>Phylogenomic resolution of chytrid fungi.</title>
        <authorList>
            <person name="Stajich J.E."/>
            <person name="Amses K."/>
            <person name="Simmons R."/>
            <person name="Seto K."/>
            <person name="Myers J."/>
            <person name="Bonds A."/>
            <person name="Quandt C.A."/>
            <person name="Barry K."/>
            <person name="Liu P."/>
            <person name="Grigoriev I."/>
            <person name="Longcore J.E."/>
            <person name="James T.Y."/>
        </authorList>
    </citation>
    <scope>NUCLEOTIDE SEQUENCE</scope>
    <source>
        <strain evidence="7">JEL0513</strain>
    </source>
</reference>
<feature type="compositionally biased region" description="Polar residues" evidence="5">
    <location>
        <begin position="1047"/>
        <end position="1060"/>
    </location>
</feature>
<evidence type="ECO:0000313" key="7">
    <source>
        <dbReference type="EMBL" id="KAJ3107941.1"/>
    </source>
</evidence>
<evidence type="ECO:0000256" key="2">
    <source>
        <dbReference type="ARBA" id="ARBA00022540"/>
    </source>
</evidence>
<comment type="caution">
    <text evidence="7">The sequence shown here is derived from an EMBL/GenBank/DDBJ whole genome shotgun (WGS) entry which is preliminary data.</text>
</comment>
<dbReference type="GO" id="GO:0016282">
    <property type="term" value="C:eukaryotic 43S preinitiation complex"/>
    <property type="evidence" value="ECO:0007669"/>
    <property type="project" value="UniProtKB-UniRule"/>
</dbReference>
<feature type="region of interest" description="Disordered" evidence="5">
    <location>
        <begin position="332"/>
        <end position="405"/>
    </location>
</feature>
<organism evidence="7 8">
    <name type="scientific">Physocladia obscura</name>
    <dbReference type="NCBI Taxonomy" id="109957"/>
    <lineage>
        <taxon>Eukaryota</taxon>
        <taxon>Fungi</taxon>
        <taxon>Fungi incertae sedis</taxon>
        <taxon>Chytridiomycota</taxon>
        <taxon>Chytridiomycota incertae sedis</taxon>
        <taxon>Chytridiomycetes</taxon>
        <taxon>Chytridiales</taxon>
        <taxon>Chytriomycetaceae</taxon>
        <taxon>Physocladia</taxon>
    </lineage>
</organism>
<dbReference type="Pfam" id="PF26569">
    <property type="entry name" value="EIF3CL_C"/>
    <property type="match status" value="1"/>
</dbReference>
<dbReference type="SMART" id="SM00088">
    <property type="entry name" value="PINT"/>
    <property type="match status" value="1"/>
</dbReference>
<dbReference type="InterPro" id="IPR000717">
    <property type="entry name" value="PCI_dom"/>
</dbReference>
<feature type="compositionally biased region" description="Low complexity" evidence="5">
    <location>
        <begin position="44"/>
        <end position="61"/>
    </location>
</feature>
<keyword evidence="8" id="KW-1185">Reference proteome</keyword>
<feature type="compositionally biased region" description="Acidic residues" evidence="5">
    <location>
        <begin position="355"/>
        <end position="365"/>
    </location>
</feature>
<dbReference type="InterPro" id="IPR027516">
    <property type="entry name" value="EIF3C"/>
</dbReference>
<dbReference type="SUPFAM" id="SSF46785">
    <property type="entry name" value="Winged helix' DNA-binding domain"/>
    <property type="match status" value="1"/>
</dbReference>
<dbReference type="GO" id="GO:0003723">
    <property type="term" value="F:RNA binding"/>
    <property type="evidence" value="ECO:0007669"/>
    <property type="project" value="InterPro"/>
</dbReference>
<feature type="compositionally biased region" description="Acidic residues" evidence="5">
    <location>
        <begin position="169"/>
        <end position="178"/>
    </location>
</feature>
<dbReference type="Pfam" id="PF01399">
    <property type="entry name" value="PCI"/>
    <property type="match status" value="1"/>
</dbReference>
<comment type="subunit">
    <text evidence="4">Component of the eukaryotic translation initiation factor 3 (eIF-3) complex.</text>
</comment>
<dbReference type="GO" id="GO:0033290">
    <property type="term" value="C:eukaryotic 48S preinitiation complex"/>
    <property type="evidence" value="ECO:0007669"/>
    <property type="project" value="UniProtKB-UniRule"/>
</dbReference>
<feature type="compositionally biased region" description="Low complexity" evidence="5">
    <location>
        <begin position="1013"/>
        <end position="1036"/>
    </location>
</feature>
<feature type="domain" description="PCI" evidence="6">
    <location>
        <begin position="793"/>
        <end position="965"/>
    </location>
</feature>
<feature type="compositionally biased region" description="Gly residues" evidence="5">
    <location>
        <begin position="1037"/>
        <end position="1046"/>
    </location>
</feature>
<protein>
    <recommendedName>
        <fullName evidence="4">Eukaryotic translation initiation factor 3 subunit C</fullName>
        <shortName evidence="4">eIF3c</shortName>
    </recommendedName>
    <alternativeName>
        <fullName evidence="4">Eukaryotic translation initiation factor 3 93 kDa subunit homolog</fullName>
        <shortName evidence="4">eIF3 p93</shortName>
    </alternativeName>
    <alternativeName>
        <fullName evidence="4">Translation initiation factor eIF3, p93 subunit homolog</fullName>
    </alternativeName>
</protein>
<proteinExistence type="inferred from homology"/>
<dbReference type="PANTHER" id="PTHR13937:SF0">
    <property type="entry name" value="EUKARYOTIC TRANSLATION INITIATION FACTOR 3 SUBUNIT C-RELATED"/>
    <property type="match status" value="1"/>
</dbReference>
<gene>
    <name evidence="4 7" type="primary">NIP1</name>
    <name evidence="7" type="ORF">HK100_003505</name>
</gene>
<feature type="compositionally biased region" description="Acidic residues" evidence="5">
    <location>
        <begin position="129"/>
        <end position="139"/>
    </location>
</feature>
<dbReference type="InterPro" id="IPR036390">
    <property type="entry name" value="WH_DNA-bd_sf"/>
</dbReference>
<feature type="compositionally biased region" description="Basic and acidic residues" evidence="5">
    <location>
        <begin position="392"/>
        <end position="405"/>
    </location>
</feature>
<keyword evidence="2 4" id="KW-0396">Initiation factor</keyword>
<dbReference type="GO" id="GO:0003743">
    <property type="term" value="F:translation initiation factor activity"/>
    <property type="evidence" value="ECO:0007669"/>
    <property type="project" value="UniProtKB-UniRule"/>
</dbReference>
<dbReference type="PANTHER" id="PTHR13937">
    <property type="entry name" value="EUKARYOTIC TRANSLATION INITATION FACTOR 3, SUBUNIT 8 EIF3S8 -RELATED"/>
    <property type="match status" value="1"/>
</dbReference>
<dbReference type="AlphaFoldDB" id="A0AAD5XDH9"/>
<dbReference type="GO" id="GO:0031369">
    <property type="term" value="F:translation initiation factor binding"/>
    <property type="evidence" value="ECO:0007669"/>
    <property type="project" value="InterPro"/>
</dbReference>